<proteinExistence type="predicted"/>
<feature type="region of interest" description="Disordered" evidence="1">
    <location>
        <begin position="1"/>
        <end position="46"/>
    </location>
</feature>
<keyword evidence="3" id="KW-1185">Reference proteome</keyword>
<gene>
    <name evidence="2" type="ORF">E2C01_026212</name>
</gene>
<evidence type="ECO:0000256" key="1">
    <source>
        <dbReference type="SAM" id="MobiDB-lite"/>
    </source>
</evidence>
<feature type="compositionally biased region" description="Basic and acidic residues" evidence="1">
    <location>
        <begin position="1"/>
        <end position="37"/>
    </location>
</feature>
<feature type="region of interest" description="Disordered" evidence="1">
    <location>
        <begin position="71"/>
        <end position="129"/>
    </location>
</feature>
<reference evidence="2 3" key="1">
    <citation type="submission" date="2019-05" db="EMBL/GenBank/DDBJ databases">
        <title>Another draft genome of Portunus trituberculatus and its Hox gene families provides insights of decapod evolution.</title>
        <authorList>
            <person name="Jeong J.-H."/>
            <person name="Song I."/>
            <person name="Kim S."/>
            <person name="Choi T."/>
            <person name="Kim D."/>
            <person name="Ryu S."/>
            <person name="Kim W."/>
        </authorList>
    </citation>
    <scope>NUCLEOTIDE SEQUENCE [LARGE SCALE GENOMIC DNA]</scope>
    <source>
        <tissue evidence="2">Muscle</tissue>
    </source>
</reference>
<organism evidence="2 3">
    <name type="scientific">Portunus trituberculatus</name>
    <name type="common">Swimming crab</name>
    <name type="synonym">Neptunus trituberculatus</name>
    <dbReference type="NCBI Taxonomy" id="210409"/>
    <lineage>
        <taxon>Eukaryota</taxon>
        <taxon>Metazoa</taxon>
        <taxon>Ecdysozoa</taxon>
        <taxon>Arthropoda</taxon>
        <taxon>Crustacea</taxon>
        <taxon>Multicrustacea</taxon>
        <taxon>Malacostraca</taxon>
        <taxon>Eumalacostraca</taxon>
        <taxon>Eucarida</taxon>
        <taxon>Decapoda</taxon>
        <taxon>Pleocyemata</taxon>
        <taxon>Brachyura</taxon>
        <taxon>Eubrachyura</taxon>
        <taxon>Portunoidea</taxon>
        <taxon>Portunidae</taxon>
        <taxon>Portuninae</taxon>
        <taxon>Portunus</taxon>
    </lineage>
</organism>
<protein>
    <submittedName>
        <fullName evidence="2">Uncharacterized protein</fullName>
    </submittedName>
</protein>
<accession>A0A5B7EI10</accession>
<sequence>MKSKTVKKEVFEQATREDKTIPGQREHNALAIRDRPEWPSPSASSRGTEMSLFIVHSAVILCETVIGLQNGHYPARTKPQKPSTTDATRSRRLSDGMRTLTEGCASPYPPKKKKKDIDERTLKPPNYSNFSQSDCDALPMRAAFGVGAEALRQDLEVLFLFENIL</sequence>
<dbReference type="EMBL" id="VSRR010002713">
    <property type="protein sequence ID" value="MPC32879.1"/>
    <property type="molecule type" value="Genomic_DNA"/>
</dbReference>
<evidence type="ECO:0000313" key="3">
    <source>
        <dbReference type="Proteomes" id="UP000324222"/>
    </source>
</evidence>
<dbReference type="Proteomes" id="UP000324222">
    <property type="component" value="Unassembled WGS sequence"/>
</dbReference>
<name>A0A5B7EI10_PORTR</name>
<comment type="caution">
    <text evidence="2">The sequence shown here is derived from an EMBL/GenBank/DDBJ whole genome shotgun (WGS) entry which is preliminary data.</text>
</comment>
<evidence type="ECO:0000313" key="2">
    <source>
        <dbReference type="EMBL" id="MPC32879.1"/>
    </source>
</evidence>
<dbReference type="AlphaFoldDB" id="A0A5B7EI10"/>